<dbReference type="SUPFAM" id="SSF103473">
    <property type="entry name" value="MFS general substrate transporter"/>
    <property type="match status" value="1"/>
</dbReference>
<feature type="transmembrane region" description="Helical" evidence="7">
    <location>
        <begin position="109"/>
        <end position="133"/>
    </location>
</feature>
<dbReference type="EMBL" id="ALAN01000017">
    <property type="protein sequence ID" value="ETI70413.1"/>
    <property type="molecule type" value="Genomic_DNA"/>
</dbReference>
<feature type="transmembrane region" description="Helical" evidence="7">
    <location>
        <begin position="234"/>
        <end position="260"/>
    </location>
</feature>
<feature type="transmembrane region" description="Helical" evidence="7">
    <location>
        <begin position="301"/>
        <end position="321"/>
    </location>
</feature>
<protein>
    <submittedName>
        <fullName evidence="8">Permease</fullName>
    </submittedName>
</protein>
<dbReference type="AlphaFoldDB" id="A0AB94ITY2"/>
<evidence type="ECO:0000313" key="9">
    <source>
        <dbReference type="Proteomes" id="UP000018877"/>
    </source>
</evidence>
<dbReference type="Gene3D" id="1.20.1250.20">
    <property type="entry name" value="MFS general substrate transporter like domains"/>
    <property type="match status" value="1"/>
</dbReference>
<dbReference type="GO" id="GO:0005886">
    <property type="term" value="C:plasma membrane"/>
    <property type="evidence" value="ECO:0007669"/>
    <property type="project" value="UniProtKB-SubCell"/>
</dbReference>
<dbReference type="Proteomes" id="UP000018877">
    <property type="component" value="Unassembled WGS sequence"/>
</dbReference>
<evidence type="ECO:0000256" key="3">
    <source>
        <dbReference type="ARBA" id="ARBA00022475"/>
    </source>
</evidence>
<keyword evidence="2" id="KW-0813">Transport</keyword>
<evidence type="ECO:0000256" key="1">
    <source>
        <dbReference type="ARBA" id="ARBA00004651"/>
    </source>
</evidence>
<dbReference type="Pfam" id="PF07690">
    <property type="entry name" value="MFS_1"/>
    <property type="match status" value="1"/>
</dbReference>
<comment type="caution">
    <text evidence="8">The sequence shown here is derived from an EMBL/GenBank/DDBJ whole genome shotgun (WGS) entry which is preliminary data.</text>
</comment>
<keyword evidence="6 7" id="KW-0472">Membrane</keyword>
<dbReference type="PANTHER" id="PTHR43266:SF9">
    <property type="entry name" value="PERMEASE, MAJOR FACILITATOR SUPERFAMILY-RELATED"/>
    <property type="match status" value="1"/>
</dbReference>
<comment type="subcellular location">
    <subcellularLocation>
        <location evidence="1">Cell membrane</location>
        <topology evidence="1">Multi-pass membrane protein</topology>
    </subcellularLocation>
</comment>
<organism evidence="8 9">
    <name type="scientific">Neobacillus vireti LMG 21834</name>
    <dbReference type="NCBI Taxonomy" id="1131730"/>
    <lineage>
        <taxon>Bacteria</taxon>
        <taxon>Bacillati</taxon>
        <taxon>Bacillota</taxon>
        <taxon>Bacilli</taxon>
        <taxon>Bacillales</taxon>
        <taxon>Bacillaceae</taxon>
        <taxon>Neobacillus</taxon>
    </lineage>
</organism>
<feature type="transmembrane region" description="Helical" evidence="7">
    <location>
        <begin position="395"/>
        <end position="414"/>
    </location>
</feature>
<evidence type="ECO:0000256" key="7">
    <source>
        <dbReference type="SAM" id="Phobius"/>
    </source>
</evidence>
<reference evidence="8 9" key="1">
    <citation type="journal article" date="2014" name="Environ. Microbiol.">
        <title>The nitrate-ammonifying and nosZ-carrying bacterium Bacillus vireti is a potent source and sink for nitric and nitrous oxide under high nitrate conditions.</title>
        <authorList>
            <person name="Mania D."/>
            <person name="Heylen K."/>
            <person name="van Spanning R.J."/>
            <person name="Frostegard A."/>
        </authorList>
    </citation>
    <scope>NUCLEOTIDE SEQUENCE [LARGE SCALE GENOMIC DNA]</scope>
    <source>
        <strain evidence="8 9">LMG 21834</strain>
    </source>
</reference>
<keyword evidence="9" id="KW-1185">Reference proteome</keyword>
<dbReference type="InterPro" id="IPR011701">
    <property type="entry name" value="MFS"/>
</dbReference>
<feature type="transmembrane region" description="Helical" evidence="7">
    <location>
        <begin position="20"/>
        <end position="46"/>
    </location>
</feature>
<dbReference type="PANTHER" id="PTHR43266">
    <property type="entry name" value="MACROLIDE-EFFLUX PROTEIN"/>
    <property type="match status" value="1"/>
</dbReference>
<evidence type="ECO:0000256" key="2">
    <source>
        <dbReference type="ARBA" id="ARBA00022448"/>
    </source>
</evidence>
<name>A0AB94ITY2_9BACI</name>
<keyword evidence="3" id="KW-1003">Cell membrane</keyword>
<evidence type="ECO:0000256" key="4">
    <source>
        <dbReference type="ARBA" id="ARBA00022692"/>
    </source>
</evidence>
<dbReference type="RefSeq" id="WP_024026735.1">
    <property type="nucleotide sequence ID" value="NZ_ALAN01000017.1"/>
</dbReference>
<proteinExistence type="predicted"/>
<dbReference type="PRINTS" id="PR00173">
    <property type="entry name" value="EDTRNSPORT"/>
</dbReference>
<feature type="transmembrane region" description="Helical" evidence="7">
    <location>
        <begin position="85"/>
        <end position="103"/>
    </location>
</feature>
<keyword evidence="5 7" id="KW-1133">Transmembrane helix</keyword>
<dbReference type="InterPro" id="IPR036259">
    <property type="entry name" value="MFS_trans_sf"/>
</dbReference>
<feature type="transmembrane region" description="Helical" evidence="7">
    <location>
        <begin position="272"/>
        <end position="289"/>
    </location>
</feature>
<keyword evidence="4 7" id="KW-0812">Transmembrane</keyword>
<feature type="transmembrane region" description="Helical" evidence="7">
    <location>
        <begin position="52"/>
        <end position="73"/>
    </location>
</feature>
<feature type="transmembrane region" description="Helical" evidence="7">
    <location>
        <begin position="180"/>
        <end position="199"/>
    </location>
</feature>
<feature type="transmembrane region" description="Helical" evidence="7">
    <location>
        <begin position="154"/>
        <end position="174"/>
    </location>
</feature>
<dbReference type="CDD" id="cd06173">
    <property type="entry name" value="MFS_MefA_like"/>
    <property type="match status" value="1"/>
</dbReference>
<gene>
    <name evidence="8" type="ORF">BAVI_02584</name>
</gene>
<dbReference type="GO" id="GO:0022857">
    <property type="term" value="F:transmembrane transporter activity"/>
    <property type="evidence" value="ECO:0007669"/>
    <property type="project" value="InterPro"/>
</dbReference>
<feature type="transmembrane region" description="Helical" evidence="7">
    <location>
        <begin position="333"/>
        <end position="358"/>
    </location>
</feature>
<feature type="transmembrane region" description="Helical" evidence="7">
    <location>
        <begin position="370"/>
        <end position="389"/>
    </location>
</feature>
<evidence type="ECO:0000256" key="6">
    <source>
        <dbReference type="ARBA" id="ARBA00023136"/>
    </source>
</evidence>
<evidence type="ECO:0000313" key="8">
    <source>
        <dbReference type="EMBL" id="ETI70413.1"/>
    </source>
</evidence>
<evidence type="ECO:0000256" key="5">
    <source>
        <dbReference type="ARBA" id="ARBA00022989"/>
    </source>
</evidence>
<accession>A0AB94ITY2</accession>
<sequence>MITFHLSKPGAKDRKEAKNIFLYATGKTISIFGTSIYNFALGLYVLKLTGSAFSFAVTLILGIVPMIIMNPLAGVIADKFNKRTLVVSMDLLSGLLLVLVYLLSNLYGLNLILIYSTTLLLTVFTTFFGVGVEAGKPNMVSEKRLMDINSVGKIIDSVSSILGPMLGGFVFAIFDMETFILINGISFIFSGLSMLFINFKLFNHESDVDHSGEKIRFVHDIKDGFRYLVSKKSLMSIFILLITVNFFLGFAVTIPLPYFINTVLKLGSKDFGMIQGAFPLGMILGAVLVKKVTEKISYSNLLKGLRFSLAIFMIISGMPVLPHNLQINPSLYTGFYSVVMFCFGFLIAFIDIPLAYFMQKEIPDEYRGRVFSISISIGKTMLPVAMIASGALLNYIPVYLIPIAGGILFLLINLRSSNKVNIEINSEKAVRHPS</sequence>